<dbReference type="Proteomes" id="UP001437256">
    <property type="component" value="Unassembled WGS sequence"/>
</dbReference>
<organism evidence="1 2">
    <name type="scientific">Marasmius tenuissimus</name>
    <dbReference type="NCBI Taxonomy" id="585030"/>
    <lineage>
        <taxon>Eukaryota</taxon>
        <taxon>Fungi</taxon>
        <taxon>Dikarya</taxon>
        <taxon>Basidiomycota</taxon>
        <taxon>Agaricomycotina</taxon>
        <taxon>Agaricomycetes</taxon>
        <taxon>Agaricomycetidae</taxon>
        <taxon>Agaricales</taxon>
        <taxon>Marasmiineae</taxon>
        <taxon>Marasmiaceae</taxon>
        <taxon>Marasmius</taxon>
    </lineage>
</organism>
<accession>A0ABR2Z7D4</accession>
<evidence type="ECO:0000313" key="1">
    <source>
        <dbReference type="EMBL" id="KAL0056849.1"/>
    </source>
</evidence>
<reference evidence="1 2" key="1">
    <citation type="submission" date="2024-05" db="EMBL/GenBank/DDBJ databases">
        <title>A draft genome resource for the thread blight pathogen Marasmius tenuissimus strain MS-2.</title>
        <authorList>
            <person name="Yulfo-Soto G.E."/>
            <person name="Baruah I.K."/>
            <person name="Amoako-Attah I."/>
            <person name="Bukari Y."/>
            <person name="Meinhardt L.W."/>
            <person name="Bailey B.A."/>
            <person name="Cohen S.P."/>
        </authorList>
    </citation>
    <scope>NUCLEOTIDE SEQUENCE [LARGE SCALE GENOMIC DNA]</scope>
    <source>
        <strain evidence="1 2">MS-2</strain>
    </source>
</reference>
<gene>
    <name evidence="1" type="ORF">AAF712_016537</name>
</gene>
<feature type="non-terminal residue" evidence="1">
    <location>
        <position position="238"/>
    </location>
</feature>
<protein>
    <submittedName>
        <fullName evidence="1">Uncharacterized protein</fullName>
    </submittedName>
</protein>
<name>A0ABR2Z7D4_9AGAR</name>
<keyword evidence="2" id="KW-1185">Reference proteome</keyword>
<comment type="caution">
    <text evidence="1">The sequence shown here is derived from an EMBL/GenBank/DDBJ whole genome shotgun (WGS) entry which is preliminary data.</text>
</comment>
<dbReference type="EMBL" id="JBBXMP010000881">
    <property type="protein sequence ID" value="KAL0056849.1"/>
    <property type="molecule type" value="Genomic_DNA"/>
</dbReference>
<proteinExistence type="predicted"/>
<evidence type="ECO:0000313" key="2">
    <source>
        <dbReference type="Proteomes" id="UP001437256"/>
    </source>
</evidence>
<sequence>MSSQDSPYTIANAVENPSLLTRNSKPLTRATPLKSYEGRVRNVIANTEMLVTSPNMSILCKPPLNLTKLAHLACIRVQFDQLDDPSLDTAWTVLTDKDFVKSPFPPDAPQKDQVVGEGAAHLQRLLDRLDVPATKSETFLRFACAQRQLLELLARYEWVTIYWDKFEGKDVPETSVATQTIVGAFVEDEEPLDALFRAGIPVWYMRLLSCSPNAHIDTVVRFIEEKPTQKIDLRFGGE</sequence>